<feature type="transmembrane region" description="Helical" evidence="1">
    <location>
        <begin position="15"/>
        <end position="38"/>
    </location>
</feature>
<dbReference type="Gene3D" id="3.20.20.450">
    <property type="entry name" value="EAL domain"/>
    <property type="match status" value="1"/>
</dbReference>
<evidence type="ECO:0000313" key="5">
    <source>
        <dbReference type="EMBL" id="MBP0447746.1"/>
    </source>
</evidence>
<keyword evidence="6" id="KW-1185">Reference proteome</keyword>
<dbReference type="EMBL" id="JAGIZB010000055">
    <property type="protein sequence ID" value="MBP0447746.1"/>
    <property type="molecule type" value="Genomic_DNA"/>
</dbReference>
<evidence type="ECO:0000259" key="3">
    <source>
        <dbReference type="PROSITE" id="PS50887"/>
    </source>
</evidence>
<feature type="transmembrane region" description="Helical" evidence="1">
    <location>
        <begin position="147"/>
        <end position="168"/>
    </location>
</feature>
<accession>A0ABS4ALK0</accession>
<dbReference type="CDD" id="cd00130">
    <property type="entry name" value="PAS"/>
    <property type="match status" value="1"/>
</dbReference>
<sequence length="806" mass="85709">MMRVIGCLSDSHDLVLVAGAALLCAGASMAVLGLLDRARGAASPWARRGWLAFASATFGGGVWATHFVAMLGYDPGLPVSYEISTTIASAALLVAVGVCVFGTCFNQPSRTKALIGGALLGGGVGAMHYLGMAALRLPGRLTFEADLVISSVLLGAAFCSVAMALSVTAGARARLAAVALLAGGIVSLHFTGMGAVQIWPDGNVTLPANSLDRRLLGGLVGSVAMTLLVAAVGAVAFEARHRAARSSAEAARMRALAGATFEGIAVLSDDETICDANHRLAEMLGQPLERVVNAPLSDFLSPVVGSGHSGTAWLLGAAADGAIPASLRGTTGSVPVEVRTGEMLGADGAHRVLAIRDLRERKAAEARIAHMAHHDGLTGLTNRVLLKERLSQELARARREGGQVAVFCLDLDRFKMINDTLGHPKGDALLQGIAACLLRNVRETDTVARLGGDEFVIVQASVTQPNDAIALAKRIVEEVCLPHDLDGHQVVVGTSIGIAISPGDGEDPDTLLRNADLALYRAKSQERGSWCFFEPEMDARMQARRTLELDLRRAVALGEFELFYQPTLDLQTRVLQGFEALIRWNHPERGLIPPGEFIPLAEEIGLIIPIGEWALRRACSEAVAWPSKLKVAVNLSPVQFAGRGPARAVSEALESSGLDPARLELEITETVMLRDTEATLTMLQELKALGVGIAMDDFGTGYSSLSYLRRFPFDRVKIDRSFIKDIGLSHESTSIVRAVAQLCESLGMAVTAEGVESEQQMMQLEGGIRTSSVMEVQGYLFSRPQPGREVPQLCRTFGTPELELQQ</sequence>
<evidence type="ECO:0000259" key="2">
    <source>
        <dbReference type="PROSITE" id="PS50883"/>
    </source>
</evidence>
<feature type="transmembrane region" description="Helical" evidence="1">
    <location>
        <begin position="175"/>
        <end position="199"/>
    </location>
</feature>
<evidence type="ECO:0000313" key="6">
    <source>
        <dbReference type="Proteomes" id="UP000681594"/>
    </source>
</evidence>
<protein>
    <submittedName>
        <fullName evidence="5">EAL domain-containing protein</fullName>
    </submittedName>
</protein>
<organism evidence="5 6">
    <name type="scientific">Pararoseomonas baculiformis</name>
    <dbReference type="NCBI Taxonomy" id="2820812"/>
    <lineage>
        <taxon>Bacteria</taxon>
        <taxon>Pseudomonadati</taxon>
        <taxon>Pseudomonadota</taxon>
        <taxon>Alphaproteobacteria</taxon>
        <taxon>Acetobacterales</taxon>
        <taxon>Acetobacteraceae</taxon>
        <taxon>Pararoseomonas</taxon>
    </lineage>
</organism>
<dbReference type="Proteomes" id="UP000681594">
    <property type="component" value="Unassembled WGS sequence"/>
</dbReference>
<reference evidence="5 6" key="1">
    <citation type="submission" date="2021-03" db="EMBL/GenBank/DDBJ databases">
        <authorList>
            <person name="So Y."/>
        </authorList>
    </citation>
    <scope>NUCLEOTIDE SEQUENCE [LARGE SCALE GENOMIC DNA]</scope>
    <source>
        <strain evidence="5 6">SSH11</strain>
    </source>
</reference>
<dbReference type="InterPro" id="IPR000014">
    <property type="entry name" value="PAS"/>
</dbReference>
<dbReference type="Gene3D" id="3.30.450.20">
    <property type="entry name" value="PAS domain"/>
    <property type="match status" value="1"/>
</dbReference>
<dbReference type="SMART" id="SM00052">
    <property type="entry name" value="EAL"/>
    <property type="match status" value="1"/>
</dbReference>
<dbReference type="NCBIfam" id="TIGR00254">
    <property type="entry name" value="GGDEF"/>
    <property type="match status" value="1"/>
</dbReference>
<dbReference type="Gene3D" id="3.30.70.270">
    <property type="match status" value="1"/>
</dbReference>
<proteinExistence type="predicted"/>
<keyword evidence="1" id="KW-1133">Transmembrane helix</keyword>
<dbReference type="SMART" id="SM00267">
    <property type="entry name" value="GGDEF"/>
    <property type="match status" value="1"/>
</dbReference>
<dbReference type="SUPFAM" id="SSF141868">
    <property type="entry name" value="EAL domain-like"/>
    <property type="match status" value="1"/>
</dbReference>
<dbReference type="InterPro" id="IPR001633">
    <property type="entry name" value="EAL_dom"/>
</dbReference>
<dbReference type="InterPro" id="IPR000160">
    <property type="entry name" value="GGDEF_dom"/>
</dbReference>
<dbReference type="Pfam" id="PF00563">
    <property type="entry name" value="EAL"/>
    <property type="match status" value="1"/>
</dbReference>
<comment type="caution">
    <text evidence="5">The sequence shown here is derived from an EMBL/GenBank/DDBJ whole genome shotgun (WGS) entry which is preliminary data.</text>
</comment>
<dbReference type="PANTHER" id="PTHR44757:SF2">
    <property type="entry name" value="BIOFILM ARCHITECTURE MAINTENANCE PROTEIN MBAA"/>
    <property type="match status" value="1"/>
</dbReference>
<feature type="domain" description="EAL" evidence="2">
    <location>
        <begin position="544"/>
        <end position="798"/>
    </location>
</feature>
<dbReference type="PROSITE" id="PS50887">
    <property type="entry name" value="GGDEF"/>
    <property type="match status" value="1"/>
</dbReference>
<dbReference type="InterPro" id="IPR043128">
    <property type="entry name" value="Rev_trsase/Diguanyl_cyclase"/>
</dbReference>
<feature type="transmembrane region" description="Helical" evidence="1">
    <location>
        <begin position="50"/>
        <end position="73"/>
    </location>
</feature>
<evidence type="ECO:0000259" key="4">
    <source>
        <dbReference type="PROSITE" id="PS50924"/>
    </source>
</evidence>
<dbReference type="Pfam" id="PF00990">
    <property type="entry name" value="GGDEF"/>
    <property type="match status" value="1"/>
</dbReference>
<name>A0ABS4ALK0_9PROT</name>
<dbReference type="InterPro" id="IPR035919">
    <property type="entry name" value="EAL_sf"/>
</dbReference>
<dbReference type="InterPro" id="IPR035965">
    <property type="entry name" value="PAS-like_dom_sf"/>
</dbReference>
<dbReference type="CDD" id="cd01948">
    <property type="entry name" value="EAL"/>
    <property type="match status" value="1"/>
</dbReference>
<dbReference type="InterPro" id="IPR029787">
    <property type="entry name" value="Nucleotide_cyclase"/>
</dbReference>
<dbReference type="PROSITE" id="PS50883">
    <property type="entry name" value="EAL"/>
    <property type="match status" value="1"/>
</dbReference>
<dbReference type="Pfam" id="PF03707">
    <property type="entry name" value="MHYT"/>
    <property type="match status" value="2"/>
</dbReference>
<dbReference type="RefSeq" id="WP_209382011.1">
    <property type="nucleotide sequence ID" value="NZ_JAGIZB010000055.1"/>
</dbReference>
<feature type="domain" description="GGDEF" evidence="3">
    <location>
        <begin position="402"/>
        <end position="535"/>
    </location>
</feature>
<keyword evidence="1" id="KW-0812">Transmembrane</keyword>
<dbReference type="InterPro" id="IPR005330">
    <property type="entry name" value="MHYT_dom"/>
</dbReference>
<dbReference type="PROSITE" id="PS50924">
    <property type="entry name" value="MHYT"/>
    <property type="match status" value="1"/>
</dbReference>
<dbReference type="SUPFAM" id="SSF55785">
    <property type="entry name" value="PYP-like sensor domain (PAS domain)"/>
    <property type="match status" value="1"/>
</dbReference>
<evidence type="ECO:0000256" key="1">
    <source>
        <dbReference type="PROSITE-ProRule" id="PRU00244"/>
    </source>
</evidence>
<feature type="transmembrane region" description="Helical" evidence="1">
    <location>
        <begin position="79"/>
        <end position="101"/>
    </location>
</feature>
<dbReference type="PANTHER" id="PTHR44757">
    <property type="entry name" value="DIGUANYLATE CYCLASE DGCP"/>
    <property type="match status" value="1"/>
</dbReference>
<keyword evidence="1" id="KW-0472">Membrane</keyword>
<feature type="transmembrane region" description="Helical" evidence="1">
    <location>
        <begin position="113"/>
        <end position="135"/>
    </location>
</feature>
<feature type="transmembrane region" description="Helical" evidence="1">
    <location>
        <begin position="219"/>
        <end position="237"/>
    </location>
</feature>
<gene>
    <name evidence="5" type="ORF">J8J14_23645</name>
</gene>
<feature type="domain" description="MHYT" evidence="4">
    <location>
        <begin position="12"/>
        <end position="199"/>
    </location>
</feature>
<dbReference type="CDD" id="cd01949">
    <property type="entry name" value="GGDEF"/>
    <property type="match status" value="1"/>
</dbReference>
<dbReference type="SUPFAM" id="SSF55073">
    <property type="entry name" value="Nucleotide cyclase"/>
    <property type="match status" value="1"/>
</dbReference>
<dbReference type="InterPro" id="IPR052155">
    <property type="entry name" value="Biofilm_reg_signaling"/>
</dbReference>